<proteinExistence type="predicted"/>
<feature type="transmembrane region" description="Helical" evidence="2">
    <location>
        <begin position="104"/>
        <end position="123"/>
    </location>
</feature>
<evidence type="ECO:0000313" key="3">
    <source>
        <dbReference type="EMBL" id="GMH31864.1"/>
    </source>
</evidence>
<evidence type="ECO:0000256" key="1">
    <source>
        <dbReference type="SAM" id="MobiDB-lite"/>
    </source>
</evidence>
<dbReference type="Proteomes" id="UP001279734">
    <property type="component" value="Unassembled WGS sequence"/>
</dbReference>
<keyword evidence="4" id="KW-1185">Reference proteome</keyword>
<keyword evidence="2" id="KW-1133">Transmembrane helix</keyword>
<comment type="caution">
    <text evidence="3">The sequence shown here is derived from an EMBL/GenBank/DDBJ whole genome shotgun (WGS) entry which is preliminary data.</text>
</comment>
<keyword evidence="2" id="KW-0472">Membrane</keyword>
<sequence>MQVSSFHQSQASITPSTTSLPASDDASSGDRIVTPQTVGKAGRLGLLNVARFGVLALKSGDAAVRVSFAASSVLEDDAEVTRLPLGVGGSAACEVAELLAFGNFFLNVVVVGITIAIGCNVYVH</sequence>
<dbReference type="AlphaFoldDB" id="A0AAD3TMJ1"/>
<feature type="compositionally biased region" description="Polar residues" evidence="1">
    <location>
        <begin position="1"/>
        <end position="21"/>
    </location>
</feature>
<keyword evidence="2" id="KW-0812">Transmembrane</keyword>
<name>A0AAD3TMJ1_NEPGR</name>
<gene>
    <name evidence="3" type="ORF">Nepgr_033708</name>
</gene>
<evidence type="ECO:0000256" key="2">
    <source>
        <dbReference type="SAM" id="Phobius"/>
    </source>
</evidence>
<feature type="region of interest" description="Disordered" evidence="1">
    <location>
        <begin position="1"/>
        <end position="33"/>
    </location>
</feature>
<organism evidence="3 4">
    <name type="scientific">Nepenthes gracilis</name>
    <name type="common">Slender pitcher plant</name>
    <dbReference type="NCBI Taxonomy" id="150966"/>
    <lineage>
        <taxon>Eukaryota</taxon>
        <taxon>Viridiplantae</taxon>
        <taxon>Streptophyta</taxon>
        <taxon>Embryophyta</taxon>
        <taxon>Tracheophyta</taxon>
        <taxon>Spermatophyta</taxon>
        <taxon>Magnoliopsida</taxon>
        <taxon>eudicotyledons</taxon>
        <taxon>Gunneridae</taxon>
        <taxon>Pentapetalae</taxon>
        <taxon>Caryophyllales</taxon>
        <taxon>Nepenthaceae</taxon>
        <taxon>Nepenthes</taxon>
    </lineage>
</organism>
<accession>A0AAD3TMJ1</accession>
<protein>
    <submittedName>
        <fullName evidence="3">Uncharacterized protein</fullName>
    </submittedName>
</protein>
<evidence type="ECO:0000313" key="4">
    <source>
        <dbReference type="Proteomes" id="UP001279734"/>
    </source>
</evidence>
<dbReference type="EMBL" id="BSYO01000043">
    <property type="protein sequence ID" value="GMH31864.1"/>
    <property type="molecule type" value="Genomic_DNA"/>
</dbReference>
<reference evidence="3" key="1">
    <citation type="submission" date="2023-05" db="EMBL/GenBank/DDBJ databases">
        <title>Nepenthes gracilis genome sequencing.</title>
        <authorList>
            <person name="Fukushima K."/>
        </authorList>
    </citation>
    <scope>NUCLEOTIDE SEQUENCE</scope>
    <source>
        <strain evidence="3">SING2019-196</strain>
    </source>
</reference>